<evidence type="ECO:0000256" key="2">
    <source>
        <dbReference type="ARBA" id="ARBA00023125"/>
    </source>
</evidence>
<dbReference type="GO" id="GO:0003700">
    <property type="term" value="F:DNA-binding transcription factor activity"/>
    <property type="evidence" value="ECO:0007669"/>
    <property type="project" value="TreeGrafter"/>
</dbReference>
<dbReference type="InterPro" id="IPR005471">
    <property type="entry name" value="Tscrpt_reg_IclR_N"/>
</dbReference>
<keyword evidence="7" id="KW-0614">Plasmid</keyword>
<evidence type="ECO:0000259" key="6">
    <source>
        <dbReference type="PROSITE" id="PS51078"/>
    </source>
</evidence>
<dbReference type="SUPFAM" id="SSF46785">
    <property type="entry name" value="Winged helix' DNA-binding domain"/>
    <property type="match status" value="1"/>
</dbReference>
<feature type="domain" description="HTH iclR-type" evidence="5">
    <location>
        <begin position="22"/>
        <end position="81"/>
    </location>
</feature>
<dbReference type="InterPro" id="IPR029016">
    <property type="entry name" value="GAF-like_dom_sf"/>
</dbReference>
<dbReference type="RefSeq" id="WP_108549473.1">
    <property type="nucleotide sequence ID" value="NZ_CP028907.1"/>
</dbReference>
<evidence type="ECO:0000256" key="3">
    <source>
        <dbReference type="ARBA" id="ARBA00023163"/>
    </source>
</evidence>
<dbReference type="Gene3D" id="1.10.10.10">
    <property type="entry name" value="Winged helix-like DNA-binding domain superfamily/Winged helix DNA-binding domain"/>
    <property type="match status" value="1"/>
</dbReference>
<dbReference type="InterPro" id="IPR036388">
    <property type="entry name" value="WH-like_DNA-bd_sf"/>
</dbReference>
<dbReference type="EMBL" id="CP028907">
    <property type="protein sequence ID" value="AWB09233.1"/>
    <property type="molecule type" value="Genomic_DNA"/>
</dbReference>
<dbReference type="KEGG" id="ahu:A6A40_30250"/>
<dbReference type="InterPro" id="IPR050707">
    <property type="entry name" value="HTH_MetabolicPath_Reg"/>
</dbReference>
<keyword evidence="3" id="KW-0804">Transcription</keyword>
<feature type="domain" description="IclR-ED" evidence="6">
    <location>
        <begin position="82"/>
        <end position="267"/>
    </location>
</feature>
<dbReference type="InterPro" id="IPR036390">
    <property type="entry name" value="WH_DNA-bd_sf"/>
</dbReference>
<proteinExistence type="predicted"/>
<dbReference type="AlphaFoldDB" id="A0A2R4VXW7"/>
<dbReference type="SUPFAM" id="SSF55781">
    <property type="entry name" value="GAF domain-like"/>
    <property type="match status" value="1"/>
</dbReference>
<dbReference type="PANTHER" id="PTHR30136">
    <property type="entry name" value="HELIX-TURN-HELIX TRANSCRIPTIONAL REGULATOR, ICLR FAMILY"/>
    <property type="match status" value="1"/>
</dbReference>
<gene>
    <name evidence="7" type="ORF">A6A40_30250</name>
</gene>
<evidence type="ECO:0000313" key="8">
    <source>
        <dbReference type="Proteomes" id="UP000077405"/>
    </source>
</evidence>
<evidence type="ECO:0000259" key="5">
    <source>
        <dbReference type="PROSITE" id="PS51077"/>
    </source>
</evidence>
<keyword evidence="2" id="KW-0238">DNA-binding</keyword>
<evidence type="ECO:0000256" key="4">
    <source>
        <dbReference type="SAM" id="MobiDB-lite"/>
    </source>
</evidence>
<sequence length="270" mass="28932">MGGIIQATEQESEGGKPQGTGTQTLLRGLALLECVAAGIGDVKGIAARLGTPRSTTHRMLVSLVGEGYLHHIPYKGYLLGPKLIQLGMKALEQRPLVAVARPHIEALAQATGDTVHLGVEDNGEVFYLDKIPGTRGLEMRSRTGQRMPIASTGLGKALMLAMPRARWAELHALLSSPGAPADRPRPADWPQFEKQLNRYVAQGWAKDLEENELGIRCVSAPVRDGRNLVVAAISVASAVPYMPDDRMDTLGPLVRATADAISKDLGWIAP</sequence>
<protein>
    <submittedName>
        <fullName evidence="7">Transcriptional regulator</fullName>
    </submittedName>
</protein>
<name>A0A2R4VXW7_9PROT</name>
<geneLocation type="plasmid" evidence="7 8">
    <name>pYZ6</name>
</geneLocation>
<keyword evidence="1" id="KW-0805">Transcription regulation</keyword>
<dbReference type="SMART" id="SM00346">
    <property type="entry name" value="HTH_ICLR"/>
    <property type="match status" value="1"/>
</dbReference>
<evidence type="ECO:0000256" key="1">
    <source>
        <dbReference type="ARBA" id="ARBA00023015"/>
    </source>
</evidence>
<dbReference type="GO" id="GO:0045892">
    <property type="term" value="P:negative regulation of DNA-templated transcription"/>
    <property type="evidence" value="ECO:0007669"/>
    <property type="project" value="TreeGrafter"/>
</dbReference>
<feature type="region of interest" description="Disordered" evidence="4">
    <location>
        <begin position="1"/>
        <end position="20"/>
    </location>
</feature>
<keyword evidence="8" id="KW-1185">Reference proteome</keyword>
<evidence type="ECO:0000313" key="7">
    <source>
        <dbReference type="EMBL" id="AWB09233.1"/>
    </source>
</evidence>
<dbReference type="PROSITE" id="PS51078">
    <property type="entry name" value="ICLR_ED"/>
    <property type="match status" value="1"/>
</dbReference>
<dbReference type="Pfam" id="PF01614">
    <property type="entry name" value="IclR_C"/>
    <property type="match status" value="1"/>
</dbReference>
<dbReference type="Pfam" id="PF09339">
    <property type="entry name" value="HTH_IclR"/>
    <property type="match status" value="1"/>
</dbReference>
<organism evidence="7 8">
    <name type="scientific">Azospirillum humicireducens</name>
    <dbReference type="NCBI Taxonomy" id="1226968"/>
    <lineage>
        <taxon>Bacteria</taxon>
        <taxon>Pseudomonadati</taxon>
        <taxon>Pseudomonadota</taxon>
        <taxon>Alphaproteobacteria</taxon>
        <taxon>Rhodospirillales</taxon>
        <taxon>Azospirillaceae</taxon>
        <taxon>Azospirillum</taxon>
    </lineage>
</organism>
<dbReference type="Gene3D" id="3.30.450.40">
    <property type="match status" value="1"/>
</dbReference>
<accession>A0A2R4VXW7</accession>
<dbReference type="PROSITE" id="PS51077">
    <property type="entry name" value="HTH_ICLR"/>
    <property type="match status" value="1"/>
</dbReference>
<dbReference type="InterPro" id="IPR014757">
    <property type="entry name" value="Tscrpt_reg_IclR_C"/>
</dbReference>
<dbReference type="OrthoDB" id="6057486at2"/>
<dbReference type="PANTHER" id="PTHR30136:SF24">
    <property type="entry name" value="HTH-TYPE TRANSCRIPTIONAL REPRESSOR ALLR"/>
    <property type="match status" value="1"/>
</dbReference>
<reference evidence="7 8" key="1">
    <citation type="submission" date="2018-04" db="EMBL/GenBank/DDBJ databases">
        <title>Complete genome sequence of the nitrogen-fixing bacterium Azospirillum humicireducens type strain SgZ-5.</title>
        <authorList>
            <person name="Yu Z."/>
        </authorList>
    </citation>
    <scope>NUCLEOTIDE SEQUENCE [LARGE SCALE GENOMIC DNA]</scope>
    <source>
        <strain evidence="7 8">SgZ-5</strain>
        <plasmid evidence="7 8">pYZ6</plasmid>
    </source>
</reference>
<dbReference type="GO" id="GO:0003677">
    <property type="term" value="F:DNA binding"/>
    <property type="evidence" value="ECO:0007669"/>
    <property type="project" value="UniProtKB-KW"/>
</dbReference>
<dbReference type="Proteomes" id="UP000077405">
    <property type="component" value="Plasmid pYZ6"/>
</dbReference>